<dbReference type="Pfam" id="PF16889">
    <property type="entry name" value="Hepar_II_III_N"/>
    <property type="match status" value="1"/>
</dbReference>
<dbReference type="AlphaFoldDB" id="G5K094"/>
<dbReference type="Gene3D" id="1.50.10.100">
    <property type="entry name" value="Chondroitin AC/alginate lyase"/>
    <property type="match status" value="1"/>
</dbReference>
<organism evidence="7 8">
    <name type="scientific">Streptococcus ictaluri 707-05</name>
    <dbReference type="NCBI Taxonomy" id="764299"/>
    <lineage>
        <taxon>Bacteria</taxon>
        <taxon>Bacillati</taxon>
        <taxon>Bacillota</taxon>
        <taxon>Bacilli</taxon>
        <taxon>Lactobacillales</taxon>
        <taxon>Streptococcaceae</taxon>
        <taxon>Streptococcus</taxon>
    </lineage>
</organism>
<dbReference type="SUPFAM" id="SSF48230">
    <property type="entry name" value="Chondroitin AC/alginate lyase"/>
    <property type="match status" value="1"/>
</dbReference>
<sequence length="636" mass="73522">MHSPLKDFISRFDIDATRTYILKHQNTTYQKEKELADLLLNNTFVYVDNCDMEPCHIPYQLNPILWNQAVTDDPEWNYMLNRQTYLQKLVLVGMVEQNHTYLNKAKHLILDWIRADLPLNPKSLATRTIDTGIRCFSWVKCILFLKALNLLSKEEETLILASLKQQLDFLEMNYLDKYSLSNWGILQTSAILLADVFFGQSIDLKHVSHFAKKELPLQLSLQVLEDSSQFEQSSMYHVEVLKCLLELVALAPSYLPQVKDCLLKMSHYLQAVTGPDHNQIALGDSDVTDTRDILTLAAILLEEASLKADAFETVNLDTLLLLGKSGIDAFNRLNRPEKQSLAHHFRDSGHVCIKDQDFYFFFKNGPIGSSHTHSDQNSLALYYKGKPLIIDTGRYTYKEEKLRYDFKSAQMHSCCYLKTRPPEEIKGSWSYHSYPKSRFCHFKQIDQYYYIEAEYETQFSQTSQNYSQERQVLILEHKIIIIIDYLKSHGQETMVNQFILDDKVSASNNQLEAFSIISKTPMKLEKTLISKTYNQLSHSQKLIKEVTFTNTYQDFTILLPHGSTIKTLTPRQTGSSQDIPAALAWRISGADFDYSVCFLQNDLVVGDKLLLLEDDKIRGKVVLVDHLRNKKMRFKH</sequence>
<keyword evidence="8" id="KW-1185">Reference proteome</keyword>
<name>G5K094_9STRE</name>
<evidence type="ECO:0000313" key="8">
    <source>
        <dbReference type="Proteomes" id="UP000003330"/>
    </source>
</evidence>
<dbReference type="STRING" id="764299.STRIC_0014"/>
<dbReference type="InterPro" id="IPR008929">
    <property type="entry name" value="Chondroitin_lyas"/>
</dbReference>
<dbReference type="PANTHER" id="PTHR39210:SF1">
    <property type="entry name" value="HEPARIN-SULFATE LYASE"/>
    <property type="match status" value="1"/>
</dbReference>
<dbReference type="Gene3D" id="2.70.98.70">
    <property type="match status" value="1"/>
</dbReference>
<keyword evidence="4" id="KW-0456">Lyase</keyword>
<comment type="caution">
    <text evidence="7">The sequence shown here is derived from an EMBL/GenBank/DDBJ whole genome shotgun (WGS) entry which is preliminary data.</text>
</comment>
<dbReference type="InterPro" id="IPR012480">
    <property type="entry name" value="Hepar_II_III_C"/>
</dbReference>
<evidence type="ECO:0000256" key="1">
    <source>
        <dbReference type="ARBA" id="ARBA00004418"/>
    </source>
</evidence>
<keyword evidence="3" id="KW-0574">Periplasm</keyword>
<accession>G5K094</accession>
<dbReference type="GO" id="GO:0016829">
    <property type="term" value="F:lyase activity"/>
    <property type="evidence" value="ECO:0007669"/>
    <property type="project" value="UniProtKB-KW"/>
</dbReference>
<dbReference type="eggNOG" id="COG5360">
    <property type="taxonomic scope" value="Bacteria"/>
</dbReference>
<reference evidence="7 8" key="1">
    <citation type="journal article" date="2014" name="Int. J. Syst. Evol. Microbiol.">
        <title>Phylogenomics and the dynamic genome evolution of the genus Streptococcus.</title>
        <authorList>
            <consortium name="The Broad Institute Genome Sequencing Platform"/>
            <person name="Richards V.P."/>
            <person name="Palmer S.R."/>
            <person name="Pavinski Bitar P.D."/>
            <person name="Qin X."/>
            <person name="Weinstock G.M."/>
            <person name="Highlander S.K."/>
            <person name="Town C.D."/>
            <person name="Burne R.A."/>
            <person name="Stanhope M.J."/>
        </authorList>
    </citation>
    <scope>NUCLEOTIDE SEQUENCE [LARGE SCALE GENOMIC DNA]</scope>
    <source>
        <strain evidence="7 8">707-05</strain>
    </source>
</reference>
<dbReference type="Pfam" id="PF07940">
    <property type="entry name" value="Hepar_II_III_C"/>
    <property type="match status" value="1"/>
</dbReference>
<comment type="subcellular location">
    <subcellularLocation>
        <location evidence="1">Periplasm</location>
    </subcellularLocation>
</comment>
<dbReference type="Proteomes" id="UP000003330">
    <property type="component" value="Unassembled WGS sequence"/>
</dbReference>
<evidence type="ECO:0000256" key="2">
    <source>
        <dbReference type="ARBA" id="ARBA00022729"/>
    </source>
</evidence>
<dbReference type="EMBL" id="AEUX02000002">
    <property type="protein sequence ID" value="EHI70612.1"/>
    <property type="molecule type" value="Genomic_DNA"/>
</dbReference>
<evidence type="ECO:0000259" key="5">
    <source>
        <dbReference type="Pfam" id="PF07940"/>
    </source>
</evidence>
<feature type="domain" description="Heparin-sulfate lyase N-terminal" evidence="6">
    <location>
        <begin position="23"/>
        <end position="285"/>
    </location>
</feature>
<evidence type="ECO:0000256" key="3">
    <source>
        <dbReference type="ARBA" id="ARBA00022764"/>
    </source>
</evidence>
<evidence type="ECO:0000313" key="7">
    <source>
        <dbReference type="EMBL" id="EHI70612.1"/>
    </source>
</evidence>
<dbReference type="InterPro" id="IPR031680">
    <property type="entry name" value="Hepar_II_III_N"/>
</dbReference>
<dbReference type="PANTHER" id="PTHR39210">
    <property type="entry name" value="HEPARIN-SULFATE LYASE"/>
    <property type="match status" value="1"/>
</dbReference>
<evidence type="ECO:0000259" key="6">
    <source>
        <dbReference type="Pfam" id="PF16889"/>
    </source>
</evidence>
<feature type="domain" description="Heparinase II/III-like C-terminal" evidence="5">
    <location>
        <begin position="341"/>
        <end position="509"/>
    </location>
</feature>
<dbReference type="OrthoDB" id="7335480at2"/>
<proteinExistence type="predicted"/>
<dbReference type="GO" id="GO:0042597">
    <property type="term" value="C:periplasmic space"/>
    <property type="evidence" value="ECO:0007669"/>
    <property type="project" value="UniProtKB-SubCell"/>
</dbReference>
<evidence type="ECO:0000256" key="4">
    <source>
        <dbReference type="ARBA" id="ARBA00023239"/>
    </source>
</evidence>
<protein>
    <submittedName>
        <fullName evidence="7">Heparinase II/III-like protein</fullName>
    </submittedName>
</protein>
<keyword evidence="2" id="KW-0732">Signal</keyword>
<gene>
    <name evidence="7" type="ORF">STRIC_0014</name>
</gene>